<dbReference type="InterPro" id="IPR043128">
    <property type="entry name" value="Rev_trsase/Diguanyl_cyclase"/>
</dbReference>
<evidence type="ECO:0000256" key="6">
    <source>
        <dbReference type="SAM" id="Phobius"/>
    </source>
</evidence>
<feature type="transmembrane region" description="Helical" evidence="6">
    <location>
        <begin position="101"/>
        <end position="122"/>
    </location>
</feature>
<sequence length="361" mass="41330">MEKLFFYFLENMALIIALMFLGLKAKEVLLQKFEKLFSSFWVYPLFVTILTLIVMYNPLGYEGMKIDLRAVPLFFVAYAGGWRLGILSGIIPLIFRVYLGGPTVLIGIIQTIILPICFGAFFKHKQKDTHHPILNLSKMMFYFIIFEIIQSVWMYFSTEATVLITVLVFIFACIAAWSMGLIFNDVHRSLNMINQLEMLSYQDAMTLLPNIRYFKEKLQKMAEQKDPFAIAMIDVDYFKKYNDANGHPKGDVVLRTIGNILSDSCGAGDFVARYGGEEFIMCFQKNSLQQVSDITERLRKSVEVYIFEGEETQPGGFLTISIGVSFSKPEKSMEAIIEEADKALYQSKKNGRNRVTIYKEG</sequence>
<dbReference type="Pfam" id="PF07694">
    <property type="entry name" value="5TM-5TMR_LYT"/>
    <property type="match status" value="1"/>
</dbReference>
<reference evidence="8 9" key="1">
    <citation type="submission" date="2016-11" db="EMBL/GenBank/DDBJ databases">
        <title>Complete genome sequencing of Virgibacillus halodenitrificans PDB-F2.</title>
        <authorList>
            <person name="Sun Z."/>
            <person name="Zhou Y."/>
            <person name="Li H."/>
        </authorList>
    </citation>
    <scope>NUCLEOTIDE SEQUENCE [LARGE SCALE GENOMIC DNA]</scope>
    <source>
        <strain evidence="8 9">PDB-F2</strain>
    </source>
</reference>
<dbReference type="GO" id="GO:0000155">
    <property type="term" value="F:phosphorelay sensor kinase activity"/>
    <property type="evidence" value="ECO:0007669"/>
    <property type="project" value="InterPro"/>
</dbReference>
<dbReference type="GO" id="GO:0052621">
    <property type="term" value="F:diguanylate cyclase activity"/>
    <property type="evidence" value="ECO:0007669"/>
    <property type="project" value="TreeGrafter"/>
</dbReference>
<feature type="transmembrane region" description="Helical" evidence="6">
    <location>
        <begin position="71"/>
        <end position="95"/>
    </location>
</feature>
<dbReference type="RefSeq" id="WP_071648081.1">
    <property type="nucleotide sequence ID" value="NZ_JAGFLZ010000003.1"/>
</dbReference>
<dbReference type="Pfam" id="PF00990">
    <property type="entry name" value="GGDEF"/>
    <property type="match status" value="1"/>
</dbReference>
<dbReference type="Gene3D" id="3.30.70.270">
    <property type="match status" value="1"/>
</dbReference>
<feature type="transmembrane region" description="Helical" evidence="6">
    <location>
        <begin position="162"/>
        <end position="183"/>
    </location>
</feature>
<dbReference type="SUPFAM" id="SSF55073">
    <property type="entry name" value="Nucleotide cyclase"/>
    <property type="match status" value="1"/>
</dbReference>
<evidence type="ECO:0000256" key="2">
    <source>
        <dbReference type="ARBA" id="ARBA00022475"/>
    </source>
</evidence>
<keyword evidence="5 6" id="KW-0472">Membrane</keyword>
<dbReference type="PANTHER" id="PTHR45138">
    <property type="entry name" value="REGULATORY COMPONENTS OF SENSORY TRANSDUCTION SYSTEM"/>
    <property type="match status" value="1"/>
</dbReference>
<organism evidence="8 9">
    <name type="scientific">Virgibacillus halodenitrificans</name>
    <name type="common">Bacillus halodenitrificans</name>
    <dbReference type="NCBI Taxonomy" id="1482"/>
    <lineage>
        <taxon>Bacteria</taxon>
        <taxon>Bacillati</taxon>
        <taxon>Bacillota</taxon>
        <taxon>Bacilli</taxon>
        <taxon>Bacillales</taxon>
        <taxon>Bacillaceae</taxon>
        <taxon>Virgibacillus</taxon>
    </lineage>
</organism>
<evidence type="ECO:0000313" key="9">
    <source>
        <dbReference type="Proteomes" id="UP000182945"/>
    </source>
</evidence>
<dbReference type="NCBIfam" id="TIGR00254">
    <property type="entry name" value="GGDEF"/>
    <property type="match status" value="1"/>
</dbReference>
<comment type="subcellular location">
    <subcellularLocation>
        <location evidence="1">Cell membrane</location>
        <topology evidence="1">Multi-pass membrane protein</topology>
    </subcellularLocation>
</comment>
<dbReference type="GO" id="GO:1902201">
    <property type="term" value="P:negative regulation of bacterial-type flagellum-dependent cell motility"/>
    <property type="evidence" value="ECO:0007669"/>
    <property type="project" value="TreeGrafter"/>
</dbReference>
<dbReference type="GO" id="GO:0005886">
    <property type="term" value="C:plasma membrane"/>
    <property type="evidence" value="ECO:0007669"/>
    <property type="project" value="UniProtKB-SubCell"/>
</dbReference>
<evidence type="ECO:0000256" key="3">
    <source>
        <dbReference type="ARBA" id="ARBA00022692"/>
    </source>
</evidence>
<dbReference type="Proteomes" id="UP000182945">
    <property type="component" value="Chromosome"/>
</dbReference>
<accession>A0AAC9IUR0</accession>
<proteinExistence type="predicted"/>
<protein>
    <submittedName>
        <fullName evidence="8">GGDEF domain-containing protein</fullName>
    </submittedName>
</protein>
<dbReference type="GO" id="GO:0043709">
    <property type="term" value="P:cell adhesion involved in single-species biofilm formation"/>
    <property type="evidence" value="ECO:0007669"/>
    <property type="project" value="TreeGrafter"/>
</dbReference>
<evidence type="ECO:0000313" key="8">
    <source>
        <dbReference type="EMBL" id="APC46911.1"/>
    </source>
</evidence>
<dbReference type="FunFam" id="3.30.70.270:FF:000001">
    <property type="entry name" value="Diguanylate cyclase domain protein"/>
    <property type="match status" value="1"/>
</dbReference>
<dbReference type="EMBL" id="CP017962">
    <property type="protein sequence ID" value="APC46911.1"/>
    <property type="molecule type" value="Genomic_DNA"/>
</dbReference>
<dbReference type="GO" id="GO:0071555">
    <property type="term" value="P:cell wall organization"/>
    <property type="evidence" value="ECO:0007669"/>
    <property type="project" value="InterPro"/>
</dbReference>
<evidence type="ECO:0000256" key="4">
    <source>
        <dbReference type="ARBA" id="ARBA00022989"/>
    </source>
</evidence>
<dbReference type="AlphaFoldDB" id="A0AAC9IUR0"/>
<feature type="domain" description="GGDEF" evidence="7">
    <location>
        <begin position="226"/>
        <end position="360"/>
    </location>
</feature>
<keyword evidence="4 6" id="KW-1133">Transmembrane helix</keyword>
<dbReference type="CDD" id="cd01949">
    <property type="entry name" value="GGDEF"/>
    <property type="match status" value="1"/>
</dbReference>
<gene>
    <name evidence="8" type="ORF">BME96_01310</name>
</gene>
<dbReference type="SMART" id="SM00267">
    <property type="entry name" value="GGDEF"/>
    <property type="match status" value="1"/>
</dbReference>
<name>A0AAC9IUR0_VIRHA</name>
<dbReference type="KEGG" id="vhl:BME96_01310"/>
<dbReference type="PROSITE" id="PS50887">
    <property type="entry name" value="GGDEF"/>
    <property type="match status" value="1"/>
</dbReference>
<keyword evidence="2" id="KW-1003">Cell membrane</keyword>
<dbReference type="InterPro" id="IPR050469">
    <property type="entry name" value="Diguanylate_Cyclase"/>
</dbReference>
<feature type="transmembrane region" description="Helical" evidence="6">
    <location>
        <begin position="134"/>
        <end position="156"/>
    </location>
</feature>
<dbReference type="InterPro" id="IPR000160">
    <property type="entry name" value="GGDEF_dom"/>
</dbReference>
<evidence type="ECO:0000256" key="1">
    <source>
        <dbReference type="ARBA" id="ARBA00004651"/>
    </source>
</evidence>
<dbReference type="PANTHER" id="PTHR45138:SF9">
    <property type="entry name" value="DIGUANYLATE CYCLASE DGCM-RELATED"/>
    <property type="match status" value="1"/>
</dbReference>
<dbReference type="InterPro" id="IPR011620">
    <property type="entry name" value="Sig_transdc_His_kinase_LytS_TM"/>
</dbReference>
<evidence type="ECO:0000259" key="7">
    <source>
        <dbReference type="PROSITE" id="PS50887"/>
    </source>
</evidence>
<evidence type="ECO:0000256" key="5">
    <source>
        <dbReference type="ARBA" id="ARBA00023136"/>
    </source>
</evidence>
<keyword evidence="3 6" id="KW-0812">Transmembrane</keyword>
<dbReference type="InterPro" id="IPR029787">
    <property type="entry name" value="Nucleotide_cyclase"/>
</dbReference>
<feature type="transmembrane region" description="Helical" evidence="6">
    <location>
        <begin position="41"/>
        <end position="59"/>
    </location>
</feature>